<name>A0A7V3YND5_9BACT</name>
<dbReference type="GO" id="GO:0005886">
    <property type="term" value="C:plasma membrane"/>
    <property type="evidence" value="ECO:0007669"/>
    <property type="project" value="TreeGrafter"/>
</dbReference>
<dbReference type="InterPro" id="IPR017896">
    <property type="entry name" value="4Fe4S_Fe-S-bd"/>
</dbReference>
<evidence type="ECO:0000256" key="2">
    <source>
        <dbReference type="ARBA" id="ARBA00023004"/>
    </source>
</evidence>
<evidence type="ECO:0000259" key="4">
    <source>
        <dbReference type="PROSITE" id="PS51379"/>
    </source>
</evidence>
<dbReference type="PROSITE" id="PS00198">
    <property type="entry name" value="4FE4S_FER_1"/>
    <property type="match status" value="2"/>
</dbReference>
<dbReference type="Gene3D" id="1.10.1060.10">
    <property type="entry name" value="Alpha-helical ferredoxin"/>
    <property type="match status" value="1"/>
</dbReference>
<dbReference type="SUPFAM" id="SSF46548">
    <property type="entry name" value="alpha-helical ferredoxin"/>
    <property type="match status" value="1"/>
</dbReference>
<dbReference type="PROSITE" id="PS51379">
    <property type="entry name" value="4FE4S_FER_2"/>
    <property type="match status" value="1"/>
</dbReference>
<dbReference type="AlphaFoldDB" id="A0A7V3YND5"/>
<protein>
    <recommendedName>
        <fullName evidence="4">4Fe-4S ferredoxin-type domain-containing protein</fullName>
    </recommendedName>
</protein>
<dbReference type="GO" id="GO:0051536">
    <property type="term" value="F:iron-sulfur cluster binding"/>
    <property type="evidence" value="ECO:0007669"/>
    <property type="project" value="UniProtKB-KW"/>
</dbReference>
<dbReference type="InterPro" id="IPR017900">
    <property type="entry name" value="4Fe4S_Fe_S_CS"/>
</dbReference>
<sequence>MFPRLFGPRVFSPVQVREVAKVYDVSFRYEVAHRPGGEGLFLCFSCGVCTATCPVAEVEEEFNPRRIIHQVLLGDRSVLASRTIWMCAACFRCVAHCPQGVEFANVLQVLREMAVEEGHVPSVWKQIIEDLDSRTQRLRRDFIASLWEKRAFTFQEYEDLWKERLEGGRHGEGA</sequence>
<dbReference type="InterPro" id="IPR051460">
    <property type="entry name" value="HdrC_iron-sulfur_subunit"/>
</dbReference>
<dbReference type="PANTHER" id="PTHR43255">
    <property type="entry name" value="IRON-SULFUR-BINDING OXIDOREDUCTASE FADF-RELATED-RELATED"/>
    <property type="match status" value="1"/>
</dbReference>
<dbReference type="InterPro" id="IPR009051">
    <property type="entry name" value="Helical_ferredxn"/>
</dbReference>
<dbReference type="Pfam" id="PF13183">
    <property type="entry name" value="Fer4_8"/>
    <property type="match status" value="1"/>
</dbReference>
<comment type="caution">
    <text evidence="5">The sequence shown here is derived from an EMBL/GenBank/DDBJ whole genome shotgun (WGS) entry which is preliminary data.</text>
</comment>
<dbReference type="EMBL" id="DTEN01000375">
    <property type="protein sequence ID" value="HGI75855.1"/>
    <property type="molecule type" value="Genomic_DNA"/>
</dbReference>
<evidence type="ECO:0000256" key="1">
    <source>
        <dbReference type="ARBA" id="ARBA00022723"/>
    </source>
</evidence>
<dbReference type="PANTHER" id="PTHR43255:SF2">
    <property type="entry name" value="HETERODISULFIDE REDUCTASE RELATED PROTEIN"/>
    <property type="match status" value="1"/>
</dbReference>
<evidence type="ECO:0000313" key="5">
    <source>
        <dbReference type="EMBL" id="HGI75855.1"/>
    </source>
</evidence>
<keyword evidence="3" id="KW-0411">Iron-sulfur</keyword>
<feature type="domain" description="4Fe-4S ferredoxin-type" evidence="4">
    <location>
        <begin position="33"/>
        <end position="63"/>
    </location>
</feature>
<keyword evidence="1" id="KW-0479">Metal-binding</keyword>
<evidence type="ECO:0000256" key="3">
    <source>
        <dbReference type="ARBA" id="ARBA00023014"/>
    </source>
</evidence>
<dbReference type="GO" id="GO:0046872">
    <property type="term" value="F:metal ion binding"/>
    <property type="evidence" value="ECO:0007669"/>
    <property type="project" value="UniProtKB-KW"/>
</dbReference>
<keyword evidence="2" id="KW-0408">Iron</keyword>
<gene>
    <name evidence="5" type="ORF">ENU96_09310</name>
</gene>
<reference evidence="5" key="1">
    <citation type="journal article" date="2020" name="mSystems">
        <title>Genome- and Community-Level Interaction Insights into Carbon Utilization and Element Cycling Functions of Hydrothermarchaeota in Hydrothermal Sediment.</title>
        <authorList>
            <person name="Zhou Z."/>
            <person name="Liu Y."/>
            <person name="Xu W."/>
            <person name="Pan J."/>
            <person name="Luo Z.H."/>
            <person name="Li M."/>
        </authorList>
    </citation>
    <scope>NUCLEOTIDE SEQUENCE [LARGE SCALE GENOMIC DNA]</scope>
    <source>
        <strain evidence="5">SpSt-716</strain>
    </source>
</reference>
<accession>A0A7V3YND5</accession>
<organism evidence="5">
    <name type="scientific">Candidatus Caldatribacterium californiense</name>
    <dbReference type="NCBI Taxonomy" id="1454726"/>
    <lineage>
        <taxon>Bacteria</taxon>
        <taxon>Pseudomonadati</taxon>
        <taxon>Atribacterota</taxon>
        <taxon>Atribacteria</taxon>
        <taxon>Atribacterales</taxon>
        <taxon>Candidatus Caldatribacteriaceae</taxon>
        <taxon>Candidatus Caldatribacterium</taxon>
    </lineage>
</organism>
<proteinExistence type="predicted"/>